<dbReference type="InterPro" id="IPR000014">
    <property type="entry name" value="PAS"/>
</dbReference>
<organism evidence="2 3">
    <name type="scientific">Acaryochloris thomasi RCC1774</name>
    <dbReference type="NCBI Taxonomy" id="1764569"/>
    <lineage>
        <taxon>Bacteria</taxon>
        <taxon>Bacillati</taxon>
        <taxon>Cyanobacteriota</taxon>
        <taxon>Cyanophyceae</taxon>
        <taxon>Acaryochloridales</taxon>
        <taxon>Acaryochloridaceae</taxon>
        <taxon>Acaryochloris</taxon>
        <taxon>Acaryochloris thomasi</taxon>
    </lineage>
</organism>
<gene>
    <name evidence="2" type="ORF">C1752_03753</name>
</gene>
<dbReference type="InterPro" id="IPR052155">
    <property type="entry name" value="Biofilm_reg_signaling"/>
</dbReference>
<dbReference type="Gene3D" id="3.30.450.20">
    <property type="entry name" value="PAS domain"/>
    <property type="match status" value="2"/>
</dbReference>
<dbReference type="PANTHER" id="PTHR44757">
    <property type="entry name" value="DIGUANYLATE CYCLASE DGCP"/>
    <property type="match status" value="1"/>
</dbReference>
<feature type="domain" description="PAS" evidence="1">
    <location>
        <begin position="139"/>
        <end position="184"/>
    </location>
</feature>
<feature type="domain" description="PAS" evidence="1">
    <location>
        <begin position="14"/>
        <end position="84"/>
    </location>
</feature>
<comment type="caution">
    <text evidence="2">The sequence shown here is derived from an EMBL/GenBank/DDBJ whole genome shotgun (WGS) entry which is preliminary data.</text>
</comment>
<dbReference type="EMBL" id="PQWO01000010">
    <property type="protein sequence ID" value="PZD72458.1"/>
    <property type="molecule type" value="Genomic_DNA"/>
</dbReference>
<dbReference type="AlphaFoldDB" id="A0A2W1JFV0"/>
<evidence type="ECO:0000313" key="2">
    <source>
        <dbReference type="EMBL" id="PZD72458.1"/>
    </source>
</evidence>
<dbReference type="CDD" id="cd00130">
    <property type="entry name" value="PAS"/>
    <property type="match status" value="2"/>
</dbReference>
<sequence length="217" mass="25254">MTPARTDPASQDTTASDFESFFHLSLDMLCITDFDGYFKQLNPIWEEILGFTQAELLNTLFIDLIHPDDRIATFEEFQKLLNHTRSIGFETRYRCSDGSYRWLRWNATPCPKKKQIYCIARDITADRQTESELHLALKSLTKLKLALDQAAIVAVTDQNGKIISVNDHFCELSQYSREELLGKTHRVINADYHDQVFFQEMWSTIRQGHVWNRVVLS</sequence>
<keyword evidence="3" id="KW-1185">Reference proteome</keyword>
<dbReference type="NCBIfam" id="TIGR00229">
    <property type="entry name" value="sensory_box"/>
    <property type="match status" value="2"/>
</dbReference>
<reference evidence="2 3" key="1">
    <citation type="journal article" date="2018" name="Sci. Rep.">
        <title>A novel species of the marine cyanobacterium Acaryochloris with a unique pigment content and lifestyle.</title>
        <authorList>
            <person name="Partensky F."/>
            <person name="Six C."/>
            <person name="Ratin M."/>
            <person name="Garczarek L."/>
            <person name="Vaulot D."/>
            <person name="Probert I."/>
            <person name="Calteau A."/>
            <person name="Gourvil P."/>
            <person name="Marie D."/>
            <person name="Grebert T."/>
            <person name="Bouchier C."/>
            <person name="Le Panse S."/>
            <person name="Gachenot M."/>
            <person name="Rodriguez F."/>
            <person name="Garrido J.L."/>
        </authorList>
    </citation>
    <scope>NUCLEOTIDE SEQUENCE [LARGE SCALE GENOMIC DNA]</scope>
    <source>
        <strain evidence="2 3">RCC1774</strain>
    </source>
</reference>
<dbReference type="SMART" id="SM00091">
    <property type="entry name" value="PAS"/>
    <property type="match status" value="2"/>
</dbReference>
<dbReference type="PROSITE" id="PS50112">
    <property type="entry name" value="PAS"/>
    <property type="match status" value="2"/>
</dbReference>
<accession>A0A2W1JFV0</accession>
<evidence type="ECO:0000313" key="3">
    <source>
        <dbReference type="Proteomes" id="UP000248857"/>
    </source>
</evidence>
<dbReference type="Pfam" id="PF08447">
    <property type="entry name" value="PAS_3"/>
    <property type="match status" value="1"/>
</dbReference>
<dbReference type="InterPro" id="IPR035965">
    <property type="entry name" value="PAS-like_dom_sf"/>
</dbReference>
<dbReference type="SUPFAM" id="SSF55785">
    <property type="entry name" value="PYP-like sensor domain (PAS domain)"/>
    <property type="match status" value="2"/>
</dbReference>
<protein>
    <recommendedName>
        <fullName evidence="1">PAS domain-containing protein</fullName>
    </recommendedName>
</protein>
<evidence type="ECO:0000259" key="1">
    <source>
        <dbReference type="PROSITE" id="PS50112"/>
    </source>
</evidence>
<name>A0A2W1JFV0_9CYAN</name>
<dbReference type="Proteomes" id="UP000248857">
    <property type="component" value="Unassembled WGS sequence"/>
</dbReference>
<dbReference type="PANTHER" id="PTHR44757:SF2">
    <property type="entry name" value="BIOFILM ARCHITECTURE MAINTENANCE PROTEIN MBAA"/>
    <property type="match status" value="1"/>
</dbReference>
<proteinExistence type="predicted"/>
<dbReference type="Pfam" id="PF13426">
    <property type="entry name" value="PAS_9"/>
    <property type="match status" value="1"/>
</dbReference>
<dbReference type="InterPro" id="IPR013655">
    <property type="entry name" value="PAS_fold_3"/>
</dbReference>
<dbReference type="OrthoDB" id="9799157at2"/>
<dbReference type="RefSeq" id="WP_158535115.1">
    <property type="nucleotide sequence ID" value="NZ_CAWNWM010000010.1"/>
</dbReference>